<proteinExistence type="predicted"/>
<protein>
    <submittedName>
        <fullName evidence="2">Uncharacterized protein</fullName>
    </submittedName>
</protein>
<dbReference type="SUPFAM" id="SSF51445">
    <property type="entry name" value="(Trans)glycosidases"/>
    <property type="match status" value="1"/>
</dbReference>
<evidence type="ECO:0000256" key="1">
    <source>
        <dbReference type="SAM" id="SignalP"/>
    </source>
</evidence>
<dbReference type="Gene3D" id="3.20.20.80">
    <property type="entry name" value="Glycosidases"/>
    <property type="match status" value="1"/>
</dbReference>
<dbReference type="InterPro" id="IPR017853">
    <property type="entry name" value="GH"/>
</dbReference>
<dbReference type="EMBL" id="CP088295">
    <property type="protein sequence ID" value="UUY02784.1"/>
    <property type="molecule type" value="Genomic_DNA"/>
</dbReference>
<accession>A0ABY5PDN6</accession>
<dbReference type="RefSeq" id="WP_353863307.1">
    <property type="nucleotide sequence ID" value="NZ_CP088295.1"/>
</dbReference>
<evidence type="ECO:0000313" key="3">
    <source>
        <dbReference type="Proteomes" id="UP001058860"/>
    </source>
</evidence>
<name>A0ABY5PDN6_9ACTN</name>
<reference evidence="3" key="1">
    <citation type="submission" date="2021-11" db="EMBL/GenBank/DDBJ databases">
        <title>Cultivation dependent microbiological survey of springs from the worlds oldest radium mine currently devoted to the extraction of radon-saturated water.</title>
        <authorList>
            <person name="Kapinusova G."/>
            <person name="Smrhova T."/>
            <person name="Strejcek M."/>
            <person name="Suman J."/>
            <person name="Jani K."/>
            <person name="Pajer P."/>
            <person name="Uhlik O."/>
        </authorList>
    </citation>
    <scope>NUCLEOTIDE SEQUENCE [LARGE SCALE GENOMIC DNA]</scope>
    <source>
        <strain evidence="3">J379</strain>
    </source>
</reference>
<feature type="chain" id="PRO_5046565156" evidence="1">
    <location>
        <begin position="24"/>
        <end position="380"/>
    </location>
</feature>
<dbReference type="InterPro" id="IPR051923">
    <property type="entry name" value="Glycosyl_Hydrolase_39"/>
</dbReference>
<dbReference type="Proteomes" id="UP001058860">
    <property type="component" value="Chromosome"/>
</dbReference>
<dbReference type="PANTHER" id="PTHR12631">
    <property type="entry name" value="ALPHA-L-IDURONIDASE"/>
    <property type="match status" value="1"/>
</dbReference>
<keyword evidence="3" id="KW-1185">Reference proteome</keyword>
<feature type="signal peptide" evidence="1">
    <location>
        <begin position="1"/>
        <end position="23"/>
    </location>
</feature>
<gene>
    <name evidence="2" type="ORF">LRS13_19155</name>
</gene>
<evidence type="ECO:0000313" key="2">
    <source>
        <dbReference type="EMBL" id="UUY02784.1"/>
    </source>
</evidence>
<keyword evidence="1" id="KW-0732">Signal</keyword>
<organism evidence="2 3">
    <name type="scientific">Svornostia abyssi</name>
    <dbReference type="NCBI Taxonomy" id="2898438"/>
    <lineage>
        <taxon>Bacteria</taxon>
        <taxon>Bacillati</taxon>
        <taxon>Actinomycetota</taxon>
        <taxon>Thermoleophilia</taxon>
        <taxon>Solirubrobacterales</taxon>
        <taxon>Baekduiaceae</taxon>
        <taxon>Svornostia</taxon>
    </lineage>
</organism>
<sequence length="380" mass="41737">MPRLVLPLLLALGVLIAPAAAPAAPRLAPEGFMGTMADGPLIEEGVDLNREVGLMRSCGVESLRIVIYWEDLQPFATTADVPEDRRASFREVEGIPTAFAVTDRVVAAAAGAGLRVMPVVLRAPAWDREDPKNQASPPRGDAAYARFLRTLIGRYGPQGSLWAERPDLQARPVRSWQVWNEPNIDRYWSSPTPFGKRYARLLRAANRAINTADPGAEVVMSGFANDSWRAMAAAYRAGVRGHFDRAAVHPFSGRLANVLKILRLNREVMRRNGDGKIPIIVSELTWPSAKGKTKNTVGFETTAAGQATRLRAAYQALLKVRRTLGLQTVMWYTWLSPDRDSPNSFSWSGLRRLGPLGTDAPVNKPAYGAYCAIARRVQGR</sequence>
<dbReference type="PANTHER" id="PTHR12631:SF10">
    <property type="entry name" value="BETA-XYLOSIDASE-LIKE PROTEIN-RELATED"/>
    <property type="match status" value="1"/>
</dbReference>